<name>A0A9D1R5M8_9FIRM</name>
<organism evidence="5 6">
    <name type="scientific">Candidatus Acetatifactor stercoripullorum</name>
    <dbReference type="NCBI Taxonomy" id="2838414"/>
    <lineage>
        <taxon>Bacteria</taxon>
        <taxon>Bacillati</taxon>
        <taxon>Bacillota</taxon>
        <taxon>Clostridia</taxon>
        <taxon>Lachnospirales</taxon>
        <taxon>Lachnospiraceae</taxon>
        <taxon>Acetatifactor</taxon>
    </lineage>
</organism>
<sequence length="214" mass="24647">MARNKYPEVTVERILEVSGRLFLEKGYENTTIQDIVDGLNGLTKGAVYHHFKSKEDIICALSEKLSSDNNPLVLVKQRKDLNALQKMREAVKLNQRNTQEKQLHMEALPLLKNPRVFAEMIKSDRQNLTPLWLDLIEEGIADGSIQTEYPKEIAELIPLLGDVWLYPNIFPATEEEMLHKFLFFKEMLEKMGVPIIDEELEGLIKARICQISKL</sequence>
<dbReference type="GO" id="GO:0003677">
    <property type="term" value="F:DNA binding"/>
    <property type="evidence" value="ECO:0007669"/>
    <property type="project" value="UniProtKB-UniRule"/>
</dbReference>
<dbReference type="EMBL" id="DXGH01000015">
    <property type="protein sequence ID" value="HIW80516.1"/>
    <property type="molecule type" value="Genomic_DNA"/>
</dbReference>
<dbReference type="InterPro" id="IPR001647">
    <property type="entry name" value="HTH_TetR"/>
</dbReference>
<dbReference type="Gene3D" id="1.10.357.10">
    <property type="entry name" value="Tetracycline Repressor, domain 2"/>
    <property type="match status" value="1"/>
</dbReference>
<keyword evidence="3" id="KW-0175">Coiled coil</keyword>
<dbReference type="Pfam" id="PF21303">
    <property type="entry name" value="TetR_C_39"/>
    <property type="match status" value="1"/>
</dbReference>
<dbReference type="InterPro" id="IPR049149">
    <property type="entry name" value="TetR/AcrR_C"/>
</dbReference>
<protein>
    <submittedName>
        <fullName evidence="5">TetR/AcrR family transcriptional regulator</fullName>
    </submittedName>
</protein>
<keyword evidence="1 2" id="KW-0238">DNA-binding</keyword>
<feature type="DNA-binding region" description="H-T-H motif" evidence="2">
    <location>
        <begin position="32"/>
        <end position="51"/>
    </location>
</feature>
<reference evidence="5" key="2">
    <citation type="submission" date="2021-04" db="EMBL/GenBank/DDBJ databases">
        <authorList>
            <person name="Gilroy R."/>
        </authorList>
    </citation>
    <scope>NUCLEOTIDE SEQUENCE</scope>
    <source>
        <strain evidence="5">CHK195-6426</strain>
    </source>
</reference>
<accession>A0A9D1R5M8</accession>
<reference evidence="5" key="1">
    <citation type="journal article" date="2021" name="PeerJ">
        <title>Extensive microbial diversity within the chicken gut microbiome revealed by metagenomics and culture.</title>
        <authorList>
            <person name="Gilroy R."/>
            <person name="Ravi A."/>
            <person name="Getino M."/>
            <person name="Pursley I."/>
            <person name="Horton D.L."/>
            <person name="Alikhan N.F."/>
            <person name="Baker D."/>
            <person name="Gharbi K."/>
            <person name="Hall N."/>
            <person name="Watson M."/>
            <person name="Adriaenssens E.M."/>
            <person name="Foster-Nyarko E."/>
            <person name="Jarju S."/>
            <person name="Secka A."/>
            <person name="Antonio M."/>
            <person name="Oren A."/>
            <person name="Chaudhuri R.R."/>
            <person name="La Ragione R."/>
            <person name="Hildebrand F."/>
            <person name="Pallen M.J."/>
        </authorList>
    </citation>
    <scope>NUCLEOTIDE SEQUENCE</scope>
    <source>
        <strain evidence="5">CHK195-6426</strain>
    </source>
</reference>
<feature type="coiled-coil region" evidence="3">
    <location>
        <begin position="74"/>
        <end position="101"/>
    </location>
</feature>
<evidence type="ECO:0000313" key="6">
    <source>
        <dbReference type="Proteomes" id="UP000824265"/>
    </source>
</evidence>
<dbReference type="InterPro" id="IPR009057">
    <property type="entry name" value="Homeodomain-like_sf"/>
</dbReference>
<dbReference type="Proteomes" id="UP000824265">
    <property type="component" value="Unassembled WGS sequence"/>
</dbReference>
<comment type="caution">
    <text evidence="5">The sequence shown here is derived from an EMBL/GenBank/DDBJ whole genome shotgun (WGS) entry which is preliminary data.</text>
</comment>
<evidence type="ECO:0000259" key="4">
    <source>
        <dbReference type="PROSITE" id="PS50977"/>
    </source>
</evidence>
<dbReference type="PROSITE" id="PS50977">
    <property type="entry name" value="HTH_TETR_2"/>
    <property type="match status" value="1"/>
</dbReference>
<dbReference type="Pfam" id="PF00440">
    <property type="entry name" value="TetR_N"/>
    <property type="match status" value="1"/>
</dbReference>
<feature type="domain" description="HTH tetR-type" evidence="4">
    <location>
        <begin position="8"/>
        <end position="69"/>
    </location>
</feature>
<dbReference type="PANTHER" id="PTHR43479:SF11">
    <property type="entry name" value="ACREF_ENVCD OPERON REPRESSOR-RELATED"/>
    <property type="match status" value="1"/>
</dbReference>
<gene>
    <name evidence="5" type="ORF">H9742_03145</name>
</gene>
<dbReference type="SUPFAM" id="SSF46689">
    <property type="entry name" value="Homeodomain-like"/>
    <property type="match status" value="1"/>
</dbReference>
<dbReference type="InterPro" id="IPR050624">
    <property type="entry name" value="HTH-type_Tx_Regulator"/>
</dbReference>
<evidence type="ECO:0000313" key="5">
    <source>
        <dbReference type="EMBL" id="HIW80516.1"/>
    </source>
</evidence>
<evidence type="ECO:0000256" key="1">
    <source>
        <dbReference type="ARBA" id="ARBA00023125"/>
    </source>
</evidence>
<evidence type="ECO:0000256" key="2">
    <source>
        <dbReference type="PROSITE-ProRule" id="PRU00335"/>
    </source>
</evidence>
<dbReference type="PANTHER" id="PTHR43479">
    <property type="entry name" value="ACREF/ENVCD OPERON REPRESSOR-RELATED"/>
    <property type="match status" value="1"/>
</dbReference>
<dbReference type="AlphaFoldDB" id="A0A9D1R5M8"/>
<evidence type="ECO:0000256" key="3">
    <source>
        <dbReference type="SAM" id="Coils"/>
    </source>
</evidence>
<proteinExistence type="predicted"/>